<keyword evidence="7" id="KW-1185">Reference proteome</keyword>
<accession>A0A0C2FKF1</accession>
<dbReference type="OrthoDB" id="10248252at2759"/>
<evidence type="ECO:0000256" key="1">
    <source>
        <dbReference type="ARBA" id="ARBA00009890"/>
    </source>
</evidence>
<feature type="region of interest" description="Disordered" evidence="5">
    <location>
        <begin position="1231"/>
        <end position="1282"/>
    </location>
</feature>
<dbReference type="GeneID" id="63674443"/>
<organism evidence="6 7">
    <name type="scientific">Sporothrix brasiliensis 5110</name>
    <dbReference type="NCBI Taxonomy" id="1398154"/>
    <lineage>
        <taxon>Eukaryota</taxon>
        <taxon>Fungi</taxon>
        <taxon>Dikarya</taxon>
        <taxon>Ascomycota</taxon>
        <taxon>Pezizomycotina</taxon>
        <taxon>Sordariomycetes</taxon>
        <taxon>Sordariomycetidae</taxon>
        <taxon>Ophiostomatales</taxon>
        <taxon>Ophiostomataceae</taxon>
        <taxon>Sporothrix</taxon>
    </lineage>
</organism>
<dbReference type="VEuPathDB" id="FungiDB:SPBR_01211"/>
<feature type="region of interest" description="Disordered" evidence="5">
    <location>
        <begin position="337"/>
        <end position="375"/>
    </location>
</feature>
<dbReference type="InterPro" id="IPR015943">
    <property type="entry name" value="WD40/YVTN_repeat-like_dom_sf"/>
</dbReference>
<evidence type="ECO:0000256" key="4">
    <source>
        <dbReference type="PROSITE-ProRule" id="PRU00221"/>
    </source>
</evidence>
<name>A0A0C2FKF1_9PEZI</name>
<dbReference type="PROSITE" id="PS50294">
    <property type="entry name" value="WD_REPEATS_REGION"/>
    <property type="match status" value="1"/>
</dbReference>
<evidence type="ECO:0000313" key="7">
    <source>
        <dbReference type="Proteomes" id="UP000031575"/>
    </source>
</evidence>
<dbReference type="InterPro" id="IPR036322">
    <property type="entry name" value="WD40_repeat_dom_sf"/>
</dbReference>
<dbReference type="RefSeq" id="XP_040619558.1">
    <property type="nucleotide sequence ID" value="XM_040759522.1"/>
</dbReference>
<evidence type="ECO:0000313" key="6">
    <source>
        <dbReference type="EMBL" id="KIH91548.1"/>
    </source>
</evidence>
<dbReference type="GO" id="GO:0032956">
    <property type="term" value="P:regulation of actin cytoskeleton organization"/>
    <property type="evidence" value="ECO:0007669"/>
    <property type="project" value="TreeGrafter"/>
</dbReference>
<dbReference type="SUPFAM" id="SSF50978">
    <property type="entry name" value="WD40 repeat-like"/>
    <property type="match status" value="1"/>
</dbReference>
<keyword evidence="3" id="KW-0677">Repeat</keyword>
<dbReference type="PROSITE" id="PS50082">
    <property type="entry name" value="WD_REPEATS_2"/>
    <property type="match status" value="1"/>
</dbReference>
<feature type="compositionally biased region" description="Polar residues" evidence="5">
    <location>
        <begin position="1"/>
        <end position="12"/>
    </location>
</feature>
<feature type="compositionally biased region" description="Polar residues" evidence="5">
    <location>
        <begin position="169"/>
        <end position="184"/>
    </location>
</feature>
<dbReference type="InterPro" id="IPR019775">
    <property type="entry name" value="WD40_repeat_CS"/>
</dbReference>
<feature type="compositionally biased region" description="Low complexity" evidence="5">
    <location>
        <begin position="1256"/>
        <end position="1276"/>
    </location>
</feature>
<dbReference type="InterPro" id="IPR001680">
    <property type="entry name" value="WD40_rpt"/>
</dbReference>
<evidence type="ECO:0000256" key="3">
    <source>
        <dbReference type="ARBA" id="ARBA00022737"/>
    </source>
</evidence>
<feature type="compositionally biased region" description="Low complexity" evidence="5">
    <location>
        <begin position="357"/>
        <end position="373"/>
    </location>
</feature>
<feature type="compositionally biased region" description="Pro residues" evidence="5">
    <location>
        <begin position="1237"/>
        <end position="1247"/>
    </location>
</feature>
<dbReference type="SMART" id="SM00320">
    <property type="entry name" value="WD40"/>
    <property type="match status" value="4"/>
</dbReference>
<dbReference type="InterPro" id="IPR037588">
    <property type="entry name" value="MLST8"/>
</dbReference>
<feature type="repeat" description="WD" evidence="4">
    <location>
        <begin position="1094"/>
        <end position="1129"/>
    </location>
</feature>
<feature type="region of interest" description="Disordered" evidence="5">
    <location>
        <begin position="232"/>
        <end position="256"/>
    </location>
</feature>
<proteinExistence type="inferred from homology"/>
<dbReference type="GO" id="GO:0031931">
    <property type="term" value="C:TORC1 complex"/>
    <property type="evidence" value="ECO:0007669"/>
    <property type="project" value="InterPro"/>
</dbReference>
<reference evidence="6 7" key="1">
    <citation type="journal article" date="2014" name="BMC Genomics">
        <title>Comparative genomics of the major fungal agents of human and animal Sporotrichosis: Sporothrix schenckii and Sporothrix brasiliensis.</title>
        <authorList>
            <person name="Teixeira M.M."/>
            <person name="de Almeida L.G."/>
            <person name="Kubitschek-Barreira P."/>
            <person name="Alves F.L."/>
            <person name="Kioshima E.S."/>
            <person name="Abadio A.K."/>
            <person name="Fernandes L."/>
            <person name="Derengowski L.S."/>
            <person name="Ferreira K.S."/>
            <person name="Souza R.C."/>
            <person name="Ruiz J.C."/>
            <person name="de Andrade N.C."/>
            <person name="Paes H.C."/>
            <person name="Nicola A.M."/>
            <person name="Albuquerque P."/>
            <person name="Gerber A.L."/>
            <person name="Martins V.P."/>
            <person name="Peconick L.D."/>
            <person name="Neto A.V."/>
            <person name="Chaucanez C.B."/>
            <person name="Silva P.A."/>
            <person name="Cunha O.L."/>
            <person name="de Oliveira F.F."/>
            <person name="dos Santos T.C."/>
            <person name="Barros A.L."/>
            <person name="Soares M.A."/>
            <person name="de Oliveira L.M."/>
            <person name="Marini M.M."/>
            <person name="Villalobos-Duno H."/>
            <person name="Cunha M.M."/>
            <person name="de Hoog S."/>
            <person name="da Silveira J.F."/>
            <person name="Henrissat B."/>
            <person name="Nino-Vega G.A."/>
            <person name="Cisalpino P.S."/>
            <person name="Mora-Montes H.M."/>
            <person name="Almeida S.R."/>
            <person name="Stajich J.E."/>
            <person name="Lopes-Bezerra L.M."/>
            <person name="Vasconcelos A.T."/>
            <person name="Felipe M.S."/>
        </authorList>
    </citation>
    <scope>NUCLEOTIDE SEQUENCE [LARGE SCALE GENOMIC DNA]</scope>
    <source>
        <strain evidence="6 7">5110</strain>
    </source>
</reference>
<evidence type="ECO:0000256" key="2">
    <source>
        <dbReference type="ARBA" id="ARBA00022574"/>
    </source>
</evidence>
<feature type="compositionally biased region" description="Low complexity" evidence="5">
    <location>
        <begin position="13"/>
        <end position="44"/>
    </location>
</feature>
<dbReference type="HOGENOM" id="CLU_004531_0_0_1"/>
<feature type="compositionally biased region" description="Low complexity" evidence="5">
    <location>
        <begin position="140"/>
        <end position="151"/>
    </location>
</feature>
<dbReference type="GO" id="GO:0031932">
    <property type="term" value="C:TORC2 complex"/>
    <property type="evidence" value="ECO:0007669"/>
    <property type="project" value="InterPro"/>
</dbReference>
<comment type="caution">
    <text evidence="6">The sequence shown here is derived from an EMBL/GenBank/DDBJ whole genome shotgun (WGS) entry which is preliminary data.</text>
</comment>
<gene>
    <name evidence="6" type="ORF">SPBR_01211</name>
</gene>
<protein>
    <submittedName>
        <fullName evidence="6">Uncharacterized protein</fullName>
    </submittedName>
</protein>
<dbReference type="Proteomes" id="UP000031575">
    <property type="component" value="Unassembled WGS sequence"/>
</dbReference>
<evidence type="ECO:0000256" key="5">
    <source>
        <dbReference type="SAM" id="MobiDB-lite"/>
    </source>
</evidence>
<feature type="region of interest" description="Disordered" evidence="5">
    <location>
        <begin position="72"/>
        <end position="208"/>
    </location>
</feature>
<comment type="similarity">
    <text evidence="1">Belongs to the WD repeat LST8 family.</text>
</comment>
<feature type="compositionally biased region" description="Low complexity" evidence="5">
    <location>
        <begin position="72"/>
        <end position="85"/>
    </location>
</feature>
<dbReference type="EMBL" id="AWTV01000007">
    <property type="protein sequence ID" value="KIH91548.1"/>
    <property type="molecule type" value="Genomic_DNA"/>
</dbReference>
<sequence length="1455" mass="156534">MAWPNHASNSQQINTHGNINGNINGNSAGNNAGNSTGKTNGNGAFHSRQTSESRITNGIALAAELAGSAAITSPPSSQLSVDSSSGRPAFKNPLGAWKSPSPPAKRQKTTGHTGSAAAAAAAAPTPISASVGVGGGLQAPSSQPFSQSSPLSLPPKSPQPLLHKLKSPGTFSPGQPTPGATSTPARAPAQTPIRPPVRPVDSASTAAKRRISAPVKVREAAENNRIVLIIDSDDDDDDNDRVGARNTGPTPVPVPVVPTAQASALPKHPLNPPVTPIPLPLYGRLSGSPSVTKAFIMHTANAITSRPKSPFEPTPVKRRPSDDSIININDRLHITPQARPAASQGASFPPATPILVTPARPVTTTGPTTYGAPAPAPPPSAIAAYVPSDIASPVIHRHEPRSTRKPIEEHLEPAVNVDITPVKSNTPMLVSRKQSKGQRKGQQPKTHQHFVRYAHLTHRPYLRSSHRRFVAQNYHELPNLLGLPLTTQQRGLSAAAVADPSPFQSPSPSVVIHVDFLPDEIHHLLDVVRFVHTNAGMGVGVGVGRSSKQSVGQKHSSAERELKSLLRRQPPEFEQLVVNSTTPARLPGRSQKDIFSFLIDARAGSINYNDGNSGSVSSSGSYSSNKSRSSLFNAEALAPALGGPSAIVMKRSDRAAYSLQEARAERATKLNTFIMMREVAGQRPVQGRSRQLLNFTNAVRTVREDGLRLRNEWTNLAGDVTTVSWTSKDAFICGTTTHMDERNHQYNRQGNLALGSVSAGTLRGYPDHRIVRTRAITTLTNPTNPTQQQQSGADDPWLYTSVVSSDYDATHDLAFTSGFDNNVIVWKVSKDGTSMARQGVWRHEGKVNFVVASSGIHCLVATAADVPVQAVRVYRLPSVQERMQGNRQISYKMFSCSRIVDLEGRPVLTDKWAYFPAAIRWGLSETTRHLLLVGYSPRGLDINAEDDDIPEDRRNSGELCLWDGLTGEPWRILGASSQNVFEVAWHPTQACFVAATAPTVHQALEQNARTQIRIFRLSVNSEYGGRAYSEVQTLDCYADDINELALRPNSFGFLYVAAGCTNGHTYVWDTSQGDYPIYDLGHDACIEEQAGEKISVEDTGVKFVAWGETPDRLYTGSSDGAVKVWNIRTHGGSRLSPAVRNLLQCPAPVSFGAFSPDKSKLAIGDASGRVSLLSVEDGVEEDDEDGSFLSDEEEQEDDFAGTKKTPQAARVNGNLQHSHPAHLAFKHHPPEVIRHATPPPPSSPPPTAGQNPLQQTPPSAAAITSTATTTATATAANGDEEDENVAIATSRAFLSSGQLVIVPDPTVGAVKGPNYADTNLFCTEYHQDKRPELPLLAEYERVQQENQPRANTSPSRQRALRSVYPDVAPATIFGSSASGVSVLGAPDPLQALQRQNTIRRVQVLHARNIACDLDVNSLPVETREALELADRAALLHIDDDDYDYGFDYEEVPDTV</sequence>
<feature type="region of interest" description="Disordered" evidence="5">
    <location>
        <begin position="1175"/>
        <end position="1206"/>
    </location>
</feature>
<dbReference type="Gene3D" id="2.130.10.10">
    <property type="entry name" value="YVTN repeat-like/Quinoprotein amine dehydrogenase"/>
    <property type="match status" value="1"/>
</dbReference>
<feature type="region of interest" description="Disordered" evidence="5">
    <location>
        <begin position="1"/>
        <end position="52"/>
    </location>
</feature>
<feature type="compositionally biased region" description="Acidic residues" evidence="5">
    <location>
        <begin position="1177"/>
        <end position="1199"/>
    </location>
</feature>
<keyword evidence="2 4" id="KW-0853">WD repeat</keyword>
<dbReference type="PANTHER" id="PTHR19842:SF2">
    <property type="entry name" value="WD REPEAT PROTEIN (AFU_ORTHOLOGUE AFUA_5G04300)"/>
    <property type="match status" value="1"/>
</dbReference>
<dbReference type="PROSITE" id="PS00678">
    <property type="entry name" value="WD_REPEATS_1"/>
    <property type="match status" value="1"/>
</dbReference>
<dbReference type="PANTHER" id="PTHR19842">
    <property type="entry name" value="G BETA-LIKE PROTEIN GBL"/>
    <property type="match status" value="1"/>
</dbReference>
<dbReference type="GO" id="GO:0031929">
    <property type="term" value="P:TOR signaling"/>
    <property type="evidence" value="ECO:0007669"/>
    <property type="project" value="InterPro"/>
</dbReference>